<dbReference type="EMBL" id="JAUTWS010000057">
    <property type="protein sequence ID" value="MDO9712744.1"/>
    <property type="molecule type" value="Genomic_DNA"/>
</dbReference>
<gene>
    <name evidence="1" type="ORF">Q7A36_30705</name>
</gene>
<accession>A0ABT9E9A3</accession>
<sequence>MPKVCIVIANDTLANDHAAADPPVVPPGGIKLPILDGFSAASLSGFVSVRAKPGGVN</sequence>
<protein>
    <submittedName>
        <fullName evidence="1">Uncharacterized protein</fullName>
    </submittedName>
</protein>
<dbReference type="Proteomes" id="UP001243009">
    <property type="component" value="Unassembled WGS sequence"/>
</dbReference>
<evidence type="ECO:0000313" key="1">
    <source>
        <dbReference type="EMBL" id="MDO9712744.1"/>
    </source>
</evidence>
<organism evidence="1 2">
    <name type="scientific">Paracraurococcus lichenis</name>
    <dbReference type="NCBI Taxonomy" id="3064888"/>
    <lineage>
        <taxon>Bacteria</taxon>
        <taxon>Pseudomonadati</taxon>
        <taxon>Pseudomonadota</taxon>
        <taxon>Alphaproteobacteria</taxon>
        <taxon>Acetobacterales</taxon>
        <taxon>Roseomonadaceae</taxon>
        <taxon>Paracraurococcus</taxon>
    </lineage>
</organism>
<name>A0ABT9E9A3_9PROT</name>
<dbReference type="RefSeq" id="WP_305107601.1">
    <property type="nucleotide sequence ID" value="NZ_JAUTWS010000057.1"/>
</dbReference>
<comment type="caution">
    <text evidence="1">The sequence shown here is derived from an EMBL/GenBank/DDBJ whole genome shotgun (WGS) entry which is preliminary data.</text>
</comment>
<evidence type="ECO:0000313" key="2">
    <source>
        <dbReference type="Proteomes" id="UP001243009"/>
    </source>
</evidence>
<proteinExistence type="predicted"/>
<keyword evidence="2" id="KW-1185">Reference proteome</keyword>
<reference evidence="1 2" key="1">
    <citation type="submission" date="2023-08" db="EMBL/GenBank/DDBJ databases">
        <title>The draft genome sequence of Paracraurococcus sp. LOR1-02.</title>
        <authorList>
            <person name="Kingkaew E."/>
            <person name="Tanasupawat S."/>
        </authorList>
    </citation>
    <scope>NUCLEOTIDE SEQUENCE [LARGE SCALE GENOMIC DNA]</scope>
    <source>
        <strain evidence="1 2">LOR1-02</strain>
    </source>
</reference>